<accession>A0A8J5VUG3</accession>
<evidence type="ECO:0000313" key="3">
    <source>
        <dbReference type="Proteomes" id="UP000729402"/>
    </source>
</evidence>
<dbReference type="AlphaFoldDB" id="A0A8J5VUG3"/>
<feature type="region of interest" description="Disordered" evidence="1">
    <location>
        <begin position="1"/>
        <end position="40"/>
    </location>
</feature>
<organism evidence="2 3">
    <name type="scientific">Zizania palustris</name>
    <name type="common">Northern wild rice</name>
    <dbReference type="NCBI Taxonomy" id="103762"/>
    <lineage>
        <taxon>Eukaryota</taxon>
        <taxon>Viridiplantae</taxon>
        <taxon>Streptophyta</taxon>
        <taxon>Embryophyta</taxon>
        <taxon>Tracheophyta</taxon>
        <taxon>Spermatophyta</taxon>
        <taxon>Magnoliopsida</taxon>
        <taxon>Liliopsida</taxon>
        <taxon>Poales</taxon>
        <taxon>Poaceae</taxon>
        <taxon>BOP clade</taxon>
        <taxon>Oryzoideae</taxon>
        <taxon>Oryzeae</taxon>
        <taxon>Zizaniinae</taxon>
        <taxon>Zizania</taxon>
    </lineage>
</organism>
<reference evidence="2" key="2">
    <citation type="submission" date="2021-02" db="EMBL/GenBank/DDBJ databases">
        <authorList>
            <person name="Kimball J.A."/>
            <person name="Haas M.W."/>
            <person name="Macchietto M."/>
            <person name="Kono T."/>
            <person name="Duquette J."/>
            <person name="Shao M."/>
        </authorList>
    </citation>
    <scope>NUCLEOTIDE SEQUENCE</scope>
    <source>
        <tissue evidence="2">Fresh leaf tissue</tissue>
    </source>
</reference>
<name>A0A8J5VUG3_ZIZPA</name>
<protein>
    <submittedName>
        <fullName evidence="2">Uncharacterized protein</fullName>
    </submittedName>
</protein>
<evidence type="ECO:0000256" key="1">
    <source>
        <dbReference type="SAM" id="MobiDB-lite"/>
    </source>
</evidence>
<comment type="caution">
    <text evidence="2">The sequence shown here is derived from an EMBL/GenBank/DDBJ whole genome shotgun (WGS) entry which is preliminary data.</text>
</comment>
<proteinExistence type="predicted"/>
<dbReference type="EMBL" id="JAAALK010000287">
    <property type="protein sequence ID" value="KAG8060393.1"/>
    <property type="molecule type" value="Genomic_DNA"/>
</dbReference>
<sequence>MPTRLPAKAAIPQSSPIYSRPSPPPSTLPHSSSASPLASVSPPVRLMVTYRRCSRLMPLPPHATPPPFTPDLTVSASFHLVPFLVGLATGIGELNGGAVLFPIAAPFHRP</sequence>
<evidence type="ECO:0000313" key="2">
    <source>
        <dbReference type="EMBL" id="KAG8060393.1"/>
    </source>
</evidence>
<keyword evidence="3" id="KW-1185">Reference proteome</keyword>
<dbReference type="Proteomes" id="UP000729402">
    <property type="component" value="Unassembled WGS sequence"/>
</dbReference>
<gene>
    <name evidence="2" type="ORF">GUJ93_ZPchr0002g24941</name>
</gene>
<feature type="compositionally biased region" description="Low complexity" evidence="1">
    <location>
        <begin position="28"/>
        <end position="40"/>
    </location>
</feature>
<reference evidence="2" key="1">
    <citation type="journal article" date="2021" name="bioRxiv">
        <title>Whole Genome Assembly and Annotation of Northern Wild Rice, Zizania palustris L., Supports a Whole Genome Duplication in the Zizania Genus.</title>
        <authorList>
            <person name="Haas M."/>
            <person name="Kono T."/>
            <person name="Macchietto M."/>
            <person name="Millas R."/>
            <person name="McGilp L."/>
            <person name="Shao M."/>
            <person name="Duquette J."/>
            <person name="Hirsch C.N."/>
            <person name="Kimball J."/>
        </authorList>
    </citation>
    <scope>NUCLEOTIDE SEQUENCE</scope>
    <source>
        <tissue evidence="2">Fresh leaf tissue</tissue>
    </source>
</reference>